<dbReference type="InterPro" id="IPR001461">
    <property type="entry name" value="Aspartic_peptidase_A1"/>
</dbReference>
<evidence type="ECO:0000256" key="2">
    <source>
        <dbReference type="SAM" id="MobiDB-lite"/>
    </source>
</evidence>
<dbReference type="Pfam" id="PF00026">
    <property type="entry name" value="Asp"/>
    <property type="match status" value="1"/>
</dbReference>
<feature type="chain" id="PRO_5034187656" description="Peptidase A1 domain-containing protein" evidence="3">
    <location>
        <begin position="22"/>
        <end position="567"/>
    </location>
</feature>
<gene>
    <name evidence="5" type="ORF">D9758_002521</name>
</gene>
<reference evidence="5 6" key="1">
    <citation type="journal article" date="2020" name="ISME J.">
        <title>Uncovering the hidden diversity of litter-decomposition mechanisms in mushroom-forming fungi.</title>
        <authorList>
            <person name="Floudas D."/>
            <person name="Bentzer J."/>
            <person name="Ahren D."/>
            <person name="Johansson T."/>
            <person name="Persson P."/>
            <person name="Tunlid A."/>
        </authorList>
    </citation>
    <scope>NUCLEOTIDE SEQUENCE [LARGE SCALE GENOMIC DNA]</scope>
    <source>
        <strain evidence="5 6">CBS 291.85</strain>
    </source>
</reference>
<dbReference type="Gene3D" id="2.40.70.10">
    <property type="entry name" value="Acid Proteases"/>
    <property type="match status" value="2"/>
</dbReference>
<dbReference type="SUPFAM" id="SSF50630">
    <property type="entry name" value="Acid proteases"/>
    <property type="match status" value="1"/>
</dbReference>
<organism evidence="5 6">
    <name type="scientific">Tetrapyrgos nigripes</name>
    <dbReference type="NCBI Taxonomy" id="182062"/>
    <lineage>
        <taxon>Eukaryota</taxon>
        <taxon>Fungi</taxon>
        <taxon>Dikarya</taxon>
        <taxon>Basidiomycota</taxon>
        <taxon>Agaricomycotina</taxon>
        <taxon>Agaricomycetes</taxon>
        <taxon>Agaricomycetidae</taxon>
        <taxon>Agaricales</taxon>
        <taxon>Marasmiineae</taxon>
        <taxon>Marasmiaceae</taxon>
        <taxon>Tetrapyrgos</taxon>
    </lineage>
</organism>
<sequence>MKGLTPSFLLSFSVLFSVANAVTLDLIGKRKQGSSLLFRRKLKRDDAGVFGNGSVALHNLGDTSYQCNVTLGGKDFEVIIDTGSVDLWVDGDVPGTKDLGVPMSISFAKGTVQGNINTAQLQFDGFTIENQAYLRAESTQDLGDVNGIIGLGPSSASDVVRLLQSSAGDPPLDRIFQSNPSTPNILTFLLSRNASAETLSGTTPLSEQYPAQLTIGTTIPGLEAITSAPKLPGLIDQFGKNQHWLTLLDADGIVANGKKISTSTAIRNPTNGTTDQLHVLFDSGFSIPQLPKTAVDAIYGDIPGAKFIKDGATVSPDLAGLENFYQIPCDYEVNVSFFFAGQEFPVSPLDLSVDLGTTDSGEDFCISFYQQIDDDLAGNPDFGAFDMILGMGFLRNTYILINFGDFVDGSTSNVADPYIQLLSISDKAKIHQDFVNARLGGNGNGAGAGNGNGNGNSGNGNGNGDSGNGNGNGNSGNGSGNGNSGDGNGNGNSGDGDGNGNSGDGNGNGNGNSGDGNGNGIGTGIGTGNNEDSQGNGALSFGASTVSSVSLTMEVTLFSTLMVFFSW</sequence>
<feature type="domain" description="Peptidase A1" evidence="4">
    <location>
        <begin position="65"/>
        <end position="415"/>
    </location>
</feature>
<evidence type="ECO:0000313" key="6">
    <source>
        <dbReference type="Proteomes" id="UP000559256"/>
    </source>
</evidence>
<dbReference type="PANTHER" id="PTHR47966:SF73">
    <property type="entry name" value="PEPTIDASE A1 DOMAIN-CONTAINING PROTEIN"/>
    <property type="match status" value="1"/>
</dbReference>
<evidence type="ECO:0000259" key="4">
    <source>
        <dbReference type="PROSITE" id="PS51767"/>
    </source>
</evidence>
<dbReference type="CDD" id="cd05471">
    <property type="entry name" value="pepsin_like"/>
    <property type="match status" value="1"/>
</dbReference>
<dbReference type="OrthoDB" id="15189at2759"/>
<evidence type="ECO:0000256" key="3">
    <source>
        <dbReference type="SAM" id="SignalP"/>
    </source>
</evidence>
<dbReference type="PROSITE" id="PS51767">
    <property type="entry name" value="PEPTIDASE_A1"/>
    <property type="match status" value="1"/>
</dbReference>
<comment type="similarity">
    <text evidence="1">Belongs to the peptidase A1 family.</text>
</comment>
<dbReference type="PANTHER" id="PTHR47966">
    <property type="entry name" value="BETA-SITE APP-CLEAVING ENZYME, ISOFORM A-RELATED"/>
    <property type="match status" value="1"/>
</dbReference>
<feature type="region of interest" description="Disordered" evidence="2">
    <location>
        <begin position="448"/>
        <end position="531"/>
    </location>
</feature>
<evidence type="ECO:0000313" key="5">
    <source>
        <dbReference type="EMBL" id="KAF5369442.1"/>
    </source>
</evidence>
<dbReference type="InterPro" id="IPR033121">
    <property type="entry name" value="PEPTIDASE_A1"/>
</dbReference>
<dbReference type="GO" id="GO:0006508">
    <property type="term" value="P:proteolysis"/>
    <property type="evidence" value="ECO:0007669"/>
    <property type="project" value="InterPro"/>
</dbReference>
<keyword evidence="6" id="KW-1185">Reference proteome</keyword>
<dbReference type="EMBL" id="JAACJM010000013">
    <property type="protein sequence ID" value="KAF5369442.1"/>
    <property type="molecule type" value="Genomic_DNA"/>
</dbReference>
<evidence type="ECO:0000256" key="1">
    <source>
        <dbReference type="ARBA" id="ARBA00007447"/>
    </source>
</evidence>
<protein>
    <recommendedName>
        <fullName evidence="4">Peptidase A1 domain-containing protein</fullName>
    </recommendedName>
</protein>
<dbReference type="AlphaFoldDB" id="A0A8H5LTY4"/>
<dbReference type="GO" id="GO:0004190">
    <property type="term" value="F:aspartic-type endopeptidase activity"/>
    <property type="evidence" value="ECO:0007669"/>
    <property type="project" value="InterPro"/>
</dbReference>
<accession>A0A8H5LTY4</accession>
<dbReference type="InterPro" id="IPR021109">
    <property type="entry name" value="Peptidase_aspartic_dom_sf"/>
</dbReference>
<name>A0A8H5LTY4_9AGAR</name>
<feature type="signal peptide" evidence="3">
    <location>
        <begin position="1"/>
        <end position="21"/>
    </location>
</feature>
<dbReference type="InterPro" id="IPR034164">
    <property type="entry name" value="Pepsin-like_dom"/>
</dbReference>
<feature type="compositionally biased region" description="Gly residues" evidence="2">
    <location>
        <begin position="448"/>
        <end position="527"/>
    </location>
</feature>
<proteinExistence type="inferred from homology"/>
<dbReference type="Proteomes" id="UP000559256">
    <property type="component" value="Unassembled WGS sequence"/>
</dbReference>
<comment type="caution">
    <text evidence="5">The sequence shown here is derived from an EMBL/GenBank/DDBJ whole genome shotgun (WGS) entry which is preliminary data.</text>
</comment>
<keyword evidence="3" id="KW-0732">Signal</keyword>